<proteinExistence type="predicted"/>
<dbReference type="SUPFAM" id="SSF56672">
    <property type="entry name" value="DNA/RNA polymerases"/>
    <property type="match status" value="1"/>
</dbReference>
<name>A0A699HHQ5_TANCI</name>
<evidence type="ECO:0000259" key="3">
    <source>
        <dbReference type="Pfam" id="PF17919"/>
    </source>
</evidence>
<dbReference type="Gene3D" id="3.10.10.10">
    <property type="entry name" value="HIV Type 1 Reverse Transcriptase, subunit A, domain 1"/>
    <property type="match status" value="1"/>
</dbReference>
<feature type="compositionally biased region" description="Low complexity" evidence="2">
    <location>
        <begin position="82"/>
        <end position="93"/>
    </location>
</feature>
<feature type="compositionally biased region" description="Basic residues" evidence="2">
    <location>
        <begin position="147"/>
        <end position="156"/>
    </location>
</feature>
<feature type="region of interest" description="Disordered" evidence="2">
    <location>
        <begin position="144"/>
        <end position="173"/>
    </location>
</feature>
<dbReference type="EMBL" id="BKCJ010168682">
    <property type="protein sequence ID" value="GEY31834.1"/>
    <property type="molecule type" value="Genomic_DNA"/>
</dbReference>
<dbReference type="InterPro" id="IPR043128">
    <property type="entry name" value="Rev_trsase/Diguanyl_cyclase"/>
</dbReference>
<feature type="region of interest" description="Disordered" evidence="2">
    <location>
        <begin position="82"/>
        <end position="101"/>
    </location>
</feature>
<keyword evidence="1" id="KW-0511">Multifunctional enzyme</keyword>
<feature type="compositionally biased region" description="Basic and acidic residues" evidence="2">
    <location>
        <begin position="157"/>
        <end position="173"/>
    </location>
</feature>
<dbReference type="InterPro" id="IPR043502">
    <property type="entry name" value="DNA/RNA_pol_sf"/>
</dbReference>
<organism evidence="5">
    <name type="scientific">Tanacetum cinerariifolium</name>
    <name type="common">Dalmatian daisy</name>
    <name type="synonym">Chrysanthemum cinerariifolium</name>
    <dbReference type="NCBI Taxonomy" id="118510"/>
    <lineage>
        <taxon>Eukaryota</taxon>
        <taxon>Viridiplantae</taxon>
        <taxon>Streptophyta</taxon>
        <taxon>Embryophyta</taxon>
        <taxon>Tracheophyta</taxon>
        <taxon>Spermatophyta</taxon>
        <taxon>Magnoliopsida</taxon>
        <taxon>eudicotyledons</taxon>
        <taxon>Gunneridae</taxon>
        <taxon>Pentapetalae</taxon>
        <taxon>asterids</taxon>
        <taxon>campanulids</taxon>
        <taxon>Asterales</taxon>
        <taxon>Asteraceae</taxon>
        <taxon>Asteroideae</taxon>
        <taxon>Anthemideae</taxon>
        <taxon>Anthemidinae</taxon>
        <taxon>Tanacetum</taxon>
    </lineage>
</organism>
<accession>A0A699HHQ5</accession>
<dbReference type="InterPro" id="IPR050951">
    <property type="entry name" value="Retrovirus_Pol_polyprotein"/>
</dbReference>
<evidence type="ECO:0000256" key="2">
    <source>
        <dbReference type="SAM" id="MobiDB-lite"/>
    </source>
</evidence>
<dbReference type="PANTHER" id="PTHR37984:SF5">
    <property type="entry name" value="PROTEIN NYNRIN-LIKE"/>
    <property type="match status" value="1"/>
</dbReference>
<feature type="region of interest" description="Disordered" evidence="2">
    <location>
        <begin position="1"/>
        <end position="48"/>
    </location>
</feature>
<protein>
    <recommendedName>
        <fullName evidence="3">Reverse transcriptase/retrotransposon-derived protein RNase H-like domain-containing protein</fullName>
    </recommendedName>
</protein>
<dbReference type="Gene3D" id="3.30.70.270">
    <property type="match status" value="1"/>
</dbReference>
<feature type="domain" description="Reverse transcriptase/retrotransposon-derived protein RNase H-like" evidence="3">
    <location>
        <begin position="290"/>
        <end position="371"/>
    </location>
</feature>
<dbReference type="EMBL" id="BKCJ010168997">
    <property type="protein sequence ID" value="GEY32213.1"/>
    <property type="molecule type" value="Genomic_DNA"/>
</dbReference>
<evidence type="ECO:0000313" key="4">
    <source>
        <dbReference type="EMBL" id="GEY31834.1"/>
    </source>
</evidence>
<sequence>VGQETAKPRGGRTGRHTGRGSRRTRGRIGDLGNGRIDEQGGQVSGQDNEVNDGVDGVHDFSTIIAQQQQNLLPTILAQVGNQGNNQGNNRNQNSDAVNENIQGDDMSGCGDDQKVKYTAGSFVDKALMWLVPLLVTPENKRIVRNGSLKKNHKKRGNGREPSRDRNVKDDNKRTTTVNAFATIANPMRREYTVVTKMVNPVNTRNPTAAHGACFECGGNDHFKNACPRKLNKLTIKNGYLLFRIDDLFDQLQGSQYFSKIDLRSGYHHLRVHGDDILKTELELKCKTFDWGEEQELGFQTLKDKLCNAPVLAFLDRPKDFVVYCDALGLGLGCVLMQRGKVIAYASRKLKIHEKNYTTYDLELGAIVFALKI</sequence>
<feature type="compositionally biased region" description="Basic residues" evidence="2">
    <location>
        <begin position="9"/>
        <end position="26"/>
    </location>
</feature>
<dbReference type="PANTHER" id="PTHR37984">
    <property type="entry name" value="PROTEIN CBG26694"/>
    <property type="match status" value="1"/>
</dbReference>
<feature type="non-terminal residue" evidence="5">
    <location>
        <position position="1"/>
    </location>
</feature>
<comment type="caution">
    <text evidence="5">The sequence shown here is derived from an EMBL/GenBank/DDBJ whole genome shotgun (WGS) entry which is preliminary data.</text>
</comment>
<reference evidence="5" key="1">
    <citation type="journal article" date="2019" name="Sci. Rep.">
        <title>Draft genome of Tanacetum cinerariifolium, the natural source of mosquito coil.</title>
        <authorList>
            <person name="Yamashiro T."/>
            <person name="Shiraishi A."/>
            <person name="Satake H."/>
            <person name="Nakayama K."/>
        </authorList>
    </citation>
    <scope>NUCLEOTIDE SEQUENCE</scope>
</reference>
<evidence type="ECO:0000313" key="5">
    <source>
        <dbReference type="EMBL" id="GEY32213.1"/>
    </source>
</evidence>
<evidence type="ECO:0000256" key="1">
    <source>
        <dbReference type="ARBA" id="ARBA00023268"/>
    </source>
</evidence>
<dbReference type="GO" id="GO:0003824">
    <property type="term" value="F:catalytic activity"/>
    <property type="evidence" value="ECO:0007669"/>
    <property type="project" value="UniProtKB-KW"/>
</dbReference>
<dbReference type="Pfam" id="PF17919">
    <property type="entry name" value="RT_RNaseH_2"/>
    <property type="match status" value="1"/>
</dbReference>
<dbReference type="InterPro" id="IPR041577">
    <property type="entry name" value="RT_RNaseH_2"/>
</dbReference>
<dbReference type="AlphaFoldDB" id="A0A699HHQ5"/>
<gene>
    <name evidence="4" type="ORF">Tci_403808</name>
    <name evidence="5" type="ORF">Tci_404187</name>
</gene>